<dbReference type="GO" id="GO:0016705">
    <property type="term" value="F:oxidoreductase activity, acting on paired donors, with incorporation or reduction of molecular oxygen"/>
    <property type="evidence" value="ECO:0007669"/>
    <property type="project" value="InterPro"/>
</dbReference>
<dbReference type="Gene3D" id="1.10.630.10">
    <property type="entry name" value="Cytochrome P450"/>
    <property type="match status" value="1"/>
</dbReference>
<dbReference type="Pfam" id="PF00067">
    <property type="entry name" value="p450"/>
    <property type="match status" value="1"/>
</dbReference>
<gene>
    <name evidence="2" type="ORF">GCM10017566_60910</name>
</gene>
<sequence length="444" mass="50072">MVKLADQVVALRGKVFELVNGDSAITFPNERFGPERFREIYSHPAARGRSEGAGLSDLFWYWLSPGPEVHQEHLEDGPRYDDVARATLRILSGPSDRLADMATRATAAVLDGFGGGLVRLRDLMMPVWAEYCYELVFQESCPREARDLIVGHANDVVTALKCTGLRHMGRRNRLTRYLAQRLGDVPHELPASLSPREQVHYLQGTFFNTAVVQLSEGMAHVLLALAQHPEVQERASEGDDRYLSHVLDETMRLYPLFGIAHRITKGEITLDEDTTLPAGSVLCFSYPAYHATGYEDPERFDPDRWEALSAKDAHHIPFGIAANRPCPAWRLAPLAMRASLKEVLRRFTLDSTVEHTRSLPSRGPCLLVPHGESVSPTRMRAIRTFLRVRDRWEEVWRSFVQLGLGTWMVLDARHRRLAGRYFAESPERTSSCPLPNSLPPSSSR</sequence>
<dbReference type="EMBL" id="BNAV01000012">
    <property type="protein sequence ID" value="GHF78427.1"/>
    <property type="molecule type" value="Genomic_DNA"/>
</dbReference>
<dbReference type="InterPro" id="IPR050121">
    <property type="entry name" value="Cytochrome_P450_monoxygenase"/>
</dbReference>
<dbReference type="OrthoDB" id="5485575at2"/>
<dbReference type="PANTHER" id="PTHR24305">
    <property type="entry name" value="CYTOCHROME P450"/>
    <property type="match status" value="1"/>
</dbReference>
<reference evidence="2" key="1">
    <citation type="journal article" date="2014" name="Int. J. Syst. Evol. Microbiol.">
        <title>Complete genome sequence of Corynebacterium casei LMG S-19264T (=DSM 44701T), isolated from a smear-ripened cheese.</title>
        <authorList>
            <consortium name="US DOE Joint Genome Institute (JGI-PGF)"/>
            <person name="Walter F."/>
            <person name="Albersmeier A."/>
            <person name="Kalinowski J."/>
            <person name="Ruckert C."/>
        </authorList>
    </citation>
    <scope>NUCLEOTIDE SEQUENCE</scope>
    <source>
        <strain evidence="2">CGMCC 4.7679</strain>
    </source>
</reference>
<dbReference type="Proteomes" id="UP000658656">
    <property type="component" value="Unassembled WGS sequence"/>
</dbReference>
<protein>
    <submittedName>
        <fullName evidence="2">Cytochrome P450</fullName>
    </submittedName>
</protein>
<accession>A0A8H9J0M9</accession>
<dbReference type="GO" id="GO:0004497">
    <property type="term" value="F:monooxygenase activity"/>
    <property type="evidence" value="ECO:0007669"/>
    <property type="project" value="InterPro"/>
</dbReference>
<dbReference type="CDD" id="cd00302">
    <property type="entry name" value="cytochrome_P450"/>
    <property type="match status" value="1"/>
</dbReference>
<dbReference type="InterPro" id="IPR001128">
    <property type="entry name" value="Cyt_P450"/>
</dbReference>
<comment type="similarity">
    <text evidence="1">Belongs to the cytochrome P450 family.</text>
</comment>
<proteinExistence type="inferred from homology"/>
<dbReference type="GO" id="GO:0020037">
    <property type="term" value="F:heme binding"/>
    <property type="evidence" value="ECO:0007669"/>
    <property type="project" value="InterPro"/>
</dbReference>
<keyword evidence="3" id="KW-1185">Reference proteome</keyword>
<reference evidence="2" key="2">
    <citation type="submission" date="2020-09" db="EMBL/GenBank/DDBJ databases">
        <authorList>
            <person name="Sun Q."/>
            <person name="Zhou Y."/>
        </authorList>
    </citation>
    <scope>NUCLEOTIDE SEQUENCE</scope>
    <source>
        <strain evidence="2">CGMCC 4.7679</strain>
    </source>
</reference>
<comment type="caution">
    <text evidence="2">The sequence shown here is derived from an EMBL/GenBank/DDBJ whole genome shotgun (WGS) entry which is preliminary data.</text>
</comment>
<dbReference type="InterPro" id="IPR036396">
    <property type="entry name" value="Cyt_P450_sf"/>
</dbReference>
<evidence type="ECO:0000313" key="2">
    <source>
        <dbReference type="EMBL" id="GHF78427.1"/>
    </source>
</evidence>
<dbReference type="GO" id="GO:0005506">
    <property type="term" value="F:iron ion binding"/>
    <property type="evidence" value="ECO:0007669"/>
    <property type="project" value="InterPro"/>
</dbReference>
<organism evidence="2 3">
    <name type="scientific">Amycolatopsis bartoniae</name>
    <dbReference type="NCBI Taxonomy" id="941986"/>
    <lineage>
        <taxon>Bacteria</taxon>
        <taxon>Bacillati</taxon>
        <taxon>Actinomycetota</taxon>
        <taxon>Actinomycetes</taxon>
        <taxon>Pseudonocardiales</taxon>
        <taxon>Pseudonocardiaceae</taxon>
        <taxon>Amycolatopsis</taxon>
    </lineage>
</organism>
<dbReference type="PANTHER" id="PTHR24305:SF166">
    <property type="entry name" value="CYTOCHROME P450 12A4, MITOCHONDRIAL-RELATED"/>
    <property type="match status" value="1"/>
</dbReference>
<dbReference type="AlphaFoldDB" id="A0A8H9J0M9"/>
<dbReference type="SUPFAM" id="SSF48264">
    <property type="entry name" value="Cytochrome P450"/>
    <property type="match status" value="1"/>
</dbReference>
<name>A0A8H9J0M9_9PSEU</name>
<evidence type="ECO:0000256" key="1">
    <source>
        <dbReference type="ARBA" id="ARBA00010617"/>
    </source>
</evidence>
<evidence type="ECO:0000313" key="3">
    <source>
        <dbReference type="Proteomes" id="UP000658656"/>
    </source>
</evidence>